<reference evidence="2 3" key="1">
    <citation type="submission" date="2024-01" db="EMBL/GenBank/DDBJ databases">
        <title>A draft genome for a cacao thread blight-causing isolate of Paramarasmius palmivorus.</title>
        <authorList>
            <person name="Baruah I.K."/>
            <person name="Bukari Y."/>
            <person name="Amoako-Attah I."/>
            <person name="Meinhardt L.W."/>
            <person name="Bailey B.A."/>
            <person name="Cohen S.P."/>
        </authorList>
    </citation>
    <scope>NUCLEOTIDE SEQUENCE [LARGE SCALE GENOMIC DNA]</scope>
    <source>
        <strain evidence="2 3">GH-12</strain>
    </source>
</reference>
<keyword evidence="3" id="KW-1185">Reference proteome</keyword>
<dbReference type="SUPFAM" id="SSF56801">
    <property type="entry name" value="Acetyl-CoA synthetase-like"/>
    <property type="match status" value="1"/>
</dbReference>
<dbReference type="Gene3D" id="3.30.300.30">
    <property type="match status" value="1"/>
</dbReference>
<name>A0AAW0EEW6_9AGAR</name>
<protein>
    <recommendedName>
        <fullName evidence="1">AMP-binding enzyme C-terminal domain-containing protein</fullName>
    </recommendedName>
</protein>
<comment type="caution">
    <text evidence="2">The sequence shown here is derived from an EMBL/GenBank/DDBJ whole genome shotgun (WGS) entry which is preliminary data.</text>
</comment>
<dbReference type="Proteomes" id="UP001383192">
    <property type="component" value="Unassembled WGS sequence"/>
</dbReference>
<dbReference type="InterPro" id="IPR045851">
    <property type="entry name" value="AMP-bd_C_sf"/>
</dbReference>
<dbReference type="Pfam" id="PF13193">
    <property type="entry name" value="AMP-binding_C"/>
    <property type="match status" value="1"/>
</dbReference>
<dbReference type="EMBL" id="JAYKXP010000001">
    <property type="protein sequence ID" value="KAK7062520.1"/>
    <property type="molecule type" value="Genomic_DNA"/>
</dbReference>
<dbReference type="GO" id="GO:0016405">
    <property type="term" value="F:CoA-ligase activity"/>
    <property type="evidence" value="ECO:0007669"/>
    <property type="project" value="TreeGrafter"/>
</dbReference>
<feature type="domain" description="AMP-binding enzyme C-terminal" evidence="1">
    <location>
        <begin position="87"/>
        <end position="153"/>
    </location>
</feature>
<organism evidence="2 3">
    <name type="scientific">Paramarasmius palmivorus</name>
    <dbReference type="NCBI Taxonomy" id="297713"/>
    <lineage>
        <taxon>Eukaryota</taxon>
        <taxon>Fungi</taxon>
        <taxon>Dikarya</taxon>
        <taxon>Basidiomycota</taxon>
        <taxon>Agaricomycotina</taxon>
        <taxon>Agaricomycetes</taxon>
        <taxon>Agaricomycetidae</taxon>
        <taxon>Agaricales</taxon>
        <taxon>Marasmiineae</taxon>
        <taxon>Marasmiaceae</taxon>
        <taxon>Paramarasmius</taxon>
    </lineage>
</organism>
<dbReference type="InterPro" id="IPR025110">
    <property type="entry name" value="AMP-bd_C"/>
</dbReference>
<dbReference type="PANTHER" id="PTHR24096">
    <property type="entry name" value="LONG-CHAIN-FATTY-ACID--COA LIGASE"/>
    <property type="match status" value="1"/>
</dbReference>
<gene>
    <name evidence="2" type="ORF">VNI00_000008</name>
</gene>
<sequence length="174" mass="19388">MICCLQYEGNIHRRVRVVLLIRNISVAEARFSWIKTGDEAKIDENLELFILDRIKEIMKVRGFQVAPAELEGCILEVVDVAGLFSQIEAGGEVPKAFVVPTADAIKRIRNDSTIAEQIKASIIKHVADNKVGYKKLVGGVEFVDTIPKTASGKLLRRVLRDRAKAEYLGTRAKL</sequence>
<evidence type="ECO:0000259" key="1">
    <source>
        <dbReference type="Pfam" id="PF13193"/>
    </source>
</evidence>
<dbReference type="PANTHER" id="PTHR24096:SF422">
    <property type="entry name" value="BCDNA.GH02901"/>
    <property type="match status" value="1"/>
</dbReference>
<accession>A0AAW0EEW6</accession>
<dbReference type="Gene3D" id="3.40.50.12780">
    <property type="entry name" value="N-terminal domain of ligase-like"/>
    <property type="match status" value="1"/>
</dbReference>
<dbReference type="InterPro" id="IPR042099">
    <property type="entry name" value="ANL_N_sf"/>
</dbReference>
<proteinExistence type="predicted"/>
<dbReference type="AlphaFoldDB" id="A0AAW0EEW6"/>
<evidence type="ECO:0000313" key="2">
    <source>
        <dbReference type="EMBL" id="KAK7062520.1"/>
    </source>
</evidence>
<evidence type="ECO:0000313" key="3">
    <source>
        <dbReference type="Proteomes" id="UP001383192"/>
    </source>
</evidence>